<evidence type="ECO:0000313" key="6">
    <source>
        <dbReference type="Proteomes" id="UP000261520"/>
    </source>
</evidence>
<protein>
    <submittedName>
        <fullName evidence="5">Uncharacterized protein</fullName>
    </submittedName>
</protein>
<organism evidence="5 6">
    <name type="scientific">Periophthalmus magnuspinnatus</name>
    <dbReference type="NCBI Taxonomy" id="409849"/>
    <lineage>
        <taxon>Eukaryota</taxon>
        <taxon>Metazoa</taxon>
        <taxon>Chordata</taxon>
        <taxon>Craniata</taxon>
        <taxon>Vertebrata</taxon>
        <taxon>Euteleostomi</taxon>
        <taxon>Actinopterygii</taxon>
        <taxon>Neopterygii</taxon>
        <taxon>Teleostei</taxon>
        <taxon>Neoteleostei</taxon>
        <taxon>Acanthomorphata</taxon>
        <taxon>Gobiaria</taxon>
        <taxon>Gobiiformes</taxon>
        <taxon>Gobioidei</taxon>
        <taxon>Gobiidae</taxon>
        <taxon>Oxudercinae</taxon>
        <taxon>Periophthalmus</taxon>
    </lineage>
</organism>
<accession>A0A3B4A9N1</accession>
<dbReference type="PANTHER" id="PTHR24070">
    <property type="entry name" value="RAS, DI-RAS, AND RHEB FAMILY MEMBERS OF SMALL GTPASE SUPERFAMILY"/>
    <property type="match status" value="1"/>
</dbReference>
<proteinExistence type="predicted"/>
<dbReference type="GO" id="GO:0005525">
    <property type="term" value="F:GTP binding"/>
    <property type="evidence" value="ECO:0007669"/>
    <property type="project" value="UniProtKB-KW"/>
</dbReference>
<dbReference type="InterPro" id="IPR020849">
    <property type="entry name" value="Small_GTPase_Ras-type"/>
</dbReference>
<dbReference type="PROSITE" id="PS51421">
    <property type="entry name" value="RAS"/>
    <property type="match status" value="1"/>
</dbReference>
<keyword evidence="6" id="KW-1185">Reference proteome</keyword>
<keyword evidence="2" id="KW-0547">Nucleotide-binding</keyword>
<evidence type="ECO:0000256" key="1">
    <source>
        <dbReference type="ARBA" id="ARBA00022475"/>
    </source>
</evidence>
<keyword evidence="4" id="KW-1133">Transmembrane helix</keyword>
<name>A0A3B4A9N1_9GOBI</name>
<keyword evidence="4" id="KW-0812">Transmembrane</keyword>
<keyword evidence="3" id="KW-0342">GTP-binding</keyword>
<dbReference type="Ensembl" id="ENSPMGT00000014103.1">
    <property type="protein sequence ID" value="ENSPMGP00000013216.1"/>
    <property type="gene ID" value="ENSPMGG00000010890.1"/>
</dbReference>
<dbReference type="SUPFAM" id="SSF52540">
    <property type="entry name" value="P-loop containing nucleoside triphosphate hydrolases"/>
    <property type="match status" value="1"/>
</dbReference>
<evidence type="ECO:0000256" key="2">
    <source>
        <dbReference type="ARBA" id="ARBA00022741"/>
    </source>
</evidence>
<feature type="transmembrane region" description="Helical" evidence="4">
    <location>
        <begin position="45"/>
        <end position="64"/>
    </location>
</feature>
<reference evidence="5" key="1">
    <citation type="submission" date="2025-08" db="UniProtKB">
        <authorList>
            <consortium name="Ensembl"/>
        </authorList>
    </citation>
    <scope>IDENTIFICATION</scope>
</reference>
<dbReference type="Pfam" id="PF00071">
    <property type="entry name" value="Ras"/>
    <property type="match status" value="1"/>
</dbReference>
<dbReference type="STRING" id="409849.ENSPMGP00000013216"/>
<dbReference type="GO" id="GO:0003924">
    <property type="term" value="F:GTPase activity"/>
    <property type="evidence" value="ECO:0007669"/>
    <property type="project" value="InterPro"/>
</dbReference>
<keyword evidence="1" id="KW-1003">Cell membrane</keyword>
<dbReference type="AlphaFoldDB" id="A0A3B4A9N1"/>
<dbReference type="InterPro" id="IPR027417">
    <property type="entry name" value="P-loop_NTPase"/>
</dbReference>
<evidence type="ECO:0000313" key="5">
    <source>
        <dbReference type="Ensembl" id="ENSPMGP00000013216.1"/>
    </source>
</evidence>
<dbReference type="GO" id="GO:0016020">
    <property type="term" value="C:membrane"/>
    <property type="evidence" value="ECO:0007669"/>
    <property type="project" value="InterPro"/>
</dbReference>
<dbReference type="InterPro" id="IPR001806">
    <property type="entry name" value="Small_GTPase"/>
</dbReference>
<sequence length="73" mass="7917">VLAGNKVDLVEEREVSVGEGRALAEDWGCPFMETSAKSKTMVDELFFSVFLISTFGCGVTVSCWSRCSACLSE</sequence>
<evidence type="ECO:0000256" key="4">
    <source>
        <dbReference type="SAM" id="Phobius"/>
    </source>
</evidence>
<reference evidence="5" key="2">
    <citation type="submission" date="2025-09" db="UniProtKB">
        <authorList>
            <consortium name="Ensembl"/>
        </authorList>
    </citation>
    <scope>IDENTIFICATION</scope>
</reference>
<keyword evidence="4" id="KW-0472">Membrane</keyword>
<dbReference type="Gene3D" id="3.40.50.300">
    <property type="entry name" value="P-loop containing nucleotide triphosphate hydrolases"/>
    <property type="match status" value="1"/>
</dbReference>
<dbReference type="Proteomes" id="UP000261520">
    <property type="component" value="Unplaced"/>
</dbReference>
<evidence type="ECO:0000256" key="3">
    <source>
        <dbReference type="ARBA" id="ARBA00023134"/>
    </source>
</evidence>
<dbReference type="GO" id="GO:0007165">
    <property type="term" value="P:signal transduction"/>
    <property type="evidence" value="ECO:0007669"/>
    <property type="project" value="InterPro"/>
</dbReference>